<name>E3L5Q0_PUCGT</name>
<dbReference type="VEuPathDB" id="FungiDB:PGTG_18069"/>
<dbReference type="HOGENOM" id="CLU_1787781_0_0_1"/>
<proteinExistence type="predicted"/>
<organism evidence="2 3">
    <name type="scientific">Puccinia graminis f. sp. tritici (strain CRL 75-36-700-3 / race SCCL)</name>
    <name type="common">Black stem rust fungus</name>
    <dbReference type="NCBI Taxonomy" id="418459"/>
    <lineage>
        <taxon>Eukaryota</taxon>
        <taxon>Fungi</taxon>
        <taxon>Dikarya</taxon>
        <taxon>Basidiomycota</taxon>
        <taxon>Pucciniomycotina</taxon>
        <taxon>Pucciniomycetes</taxon>
        <taxon>Pucciniales</taxon>
        <taxon>Pucciniaceae</taxon>
        <taxon>Puccinia</taxon>
    </lineage>
</organism>
<dbReference type="AlphaFoldDB" id="E3L5Q0"/>
<keyword evidence="3" id="KW-1185">Reference proteome</keyword>
<dbReference type="OrthoDB" id="2506565at2759"/>
<dbReference type="RefSeq" id="XP_003336294.2">
    <property type="nucleotide sequence ID" value="XM_003336246.2"/>
</dbReference>
<dbReference type="InParanoid" id="E3L5Q0"/>
<sequence length="145" mass="15381">MGPAMKLWLWSCKEWPADTAVNYGSITTLPYCTRLNYCFSFGQALSMDVSQKAKVCQGSQTVGLLYSTGQALPASGNSKDMVSGCSCSDPETGKSSVFTCDDPKAMKAFGQADKSNPFVCVNPLKACSGSESDPPSLGKPKPSNR</sequence>
<dbReference type="GeneID" id="10531822"/>
<dbReference type="Proteomes" id="UP000008783">
    <property type="component" value="Unassembled WGS sequence"/>
</dbReference>
<accession>E3L5Q0</accession>
<reference key="1">
    <citation type="submission" date="2007-01" db="EMBL/GenBank/DDBJ databases">
        <title>The Genome Sequence of Puccinia graminis f. sp. tritici Strain CRL 75-36-700-3.</title>
        <authorList>
            <consortium name="The Broad Institute Genome Sequencing Platform"/>
            <person name="Birren B."/>
            <person name="Lander E."/>
            <person name="Galagan J."/>
            <person name="Nusbaum C."/>
            <person name="Devon K."/>
            <person name="Cuomo C."/>
            <person name="Jaffe D."/>
            <person name="Butler J."/>
            <person name="Alvarez P."/>
            <person name="Gnerre S."/>
            <person name="Grabherr M."/>
            <person name="Mauceli E."/>
            <person name="Brockman W."/>
            <person name="Young S."/>
            <person name="LaButti K."/>
            <person name="Sykes S."/>
            <person name="DeCaprio D."/>
            <person name="Crawford M."/>
            <person name="Koehrsen M."/>
            <person name="Engels R."/>
            <person name="Montgomery P."/>
            <person name="Pearson M."/>
            <person name="Howarth C."/>
            <person name="Larson L."/>
            <person name="White J."/>
            <person name="Zeng Q."/>
            <person name="Kodira C."/>
            <person name="Yandava C."/>
            <person name="Alvarado L."/>
            <person name="O'Leary S."/>
            <person name="Szabo L."/>
            <person name="Dean R."/>
            <person name="Schein J."/>
        </authorList>
    </citation>
    <scope>NUCLEOTIDE SEQUENCE</scope>
    <source>
        <strain>CRL 75-36-700-3</strain>
    </source>
</reference>
<evidence type="ECO:0000313" key="3">
    <source>
        <dbReference type="Proteomes" id="UP000008783"/>
    </source>
</evidence>
<evidence type="ECO:0000313" key="2">
    <source>
        <dbReference type="EMBL" id="EFP91875.2"/>
    </source>
</evidence>
<dbReference type="KEGG" id="pgr:PGTG_18069"/>
<feature type="region of interest" description="Disordered" evidence="1">
    <location>
        <begin position="126"/>
        <end position="145"/>
    </location>
</feature>
<evidence type="ECO:0000256" key="1">
    <source>
        <dbReference type="SAM" id="MobiDB-lite"/>
    </source>
</evidence>
<reference evidence="3" key="2">
    <citation type="journal article" date="2011" name="Proc. Natl. Acad. Sci. U.S.A.">
        <title>Obligate biotrophy features unraveled by the genomic analysis of rust fungi.</title>
        <authorList>
            <person name="Duplessis S."/>
            <person name="Cuomo C.A."/>
            <person name="Lin Y.-C."/>
            <person name="Aerts A."/>
            <person name="Tisserant E."/>
            <person name="Veneault-Fourrey C."/>
            <person name="Joly D.L."/>
            <person name="Hacquard S."/>
            <person name="Amselem J."/>
            <person name="Cantarel B.L."/>
            <person name="Chiu R."/>
            <person name="Coutinho P.M."/>
            <person name="Feau N."/>
            <person name="Field M."/>
            <person name="Frey P."/>
            <person name="Gelhaye E."/>
            <person name="Goldberg J."/>
            <person name="Grabherr M.G."/>
            <person name="Kodira C.D."/>
            <person name="Kohler A."/>
            <person name="Kuees U."/>
            <person name="Lindquist E.A."/>
            <person name="Lucas S.M."/>
            <person name="Mago R."/>
            <person name="Mauceli E."/>
            <person name="Morin E."/>
            <person name="Murat C."/>
            <person name="Pangilinan J.L."/>
            <person name="Park R."/>
            <person name="Pearson M."/>
            <person name="Quesneville H."/>
            <person name="Rouhier N."/>
            <person name="Sakthikumar S."/>
            <person name="Salamov A.A."/>
            <person name="Schmutz J."/>
            <person name="Selles B."/>
            <person name="Shapiro H."/>
            <person name="Tanguay P."/>
            <person name="Tuskan G.A."/>
            <person name="Henrissat B."/>
            <person name="Van de Peer Y."/>
            <person name="Rouze P."/>
            <person name="Ellis J.G."/>
            <person name="Dodds P.N."/>
            <person name="Schein J.E."/>
            <person name="Zhong S."/>
            <person name="Hamelin R.C."/>
            <person name="Grigoriev I.V."/>
            <person name="Szabo L.J."/>
            <person name="Martin F."/>
        </authorList>
    </citation>
    <scope>NUCLEOTIDE SEQUENCE [LARGE SCALE GENOMIC DNA]</scope>
    <source>
        <strain evidence="3">CRL 75-36-700-3 / race SCCL</strain>
    </source>
</reference>
<gene>
    <name evidence="2" type="ORF">PGTG_18069</name>
</gene>
<protein>
    <submittedName>
        <fullName evidence="2">Uncharacterized protein</fullName>
    </submittedName>
</protein>
<dbReference type="EMBL" id="DS178353">
    <property type="protein sequence ID" value="EFP91875.2"/>
    <property type="molecule type" value="Genomic_DNA"/>
</dbReference>